<dbReference type="AlphaFoldDB" id="A0AA45R5L1"/>
<name>A0AA45R5L1_9PSEU</name>
<dbReference type="EMBL" id="CP073249">
    <property type="protein sequence ID" value="QUF06062.1"/>
    <property type="molecule type" value="Genomic_DNA"/>
</dbReference>
<accession>A0AA45R5L1</accession>
<proteinExistence type="predicted"/>
<evidence type="ECO:0000313" key="2">
    <source>
        <dbReference type="Proteomes" id="UP000677152"/>
    </source>
</evidence>
<evidence type="ECO:0000313" key="1">
    <source>
        <dbReference type="EMBL" id="QUF06062.1"/>
    </source>
</evidence>
<sequence>MATWMLIVTTGVLLVGLVAWRMRVANGTLDRILAEENERAAFEGWAFVRAAVPTQVSTPAAIPAHALRRSA</sequence>
<organism evidence="1 2">
    <name type="scientific">Actinosynnema pretiosum subsp. pretiosum</name>
    <dbReference type="NCBI Taxonomy" id="103721"/>
    <lineage>
        <taxon>Bacteria</taxon>
        <taxon>Bacillati</taxon>
        <taxon>Actinomycetota</taxon>
        <taxon>Actinomycetes</taxon>
        <taxon>Pseudonocardiales</taxon>
        <taxon>Pseudonocardiaceae</taxon>
        <taxon>Actinosynnema</taxon>
    </lineage>
</organism>
<reference evidence="1" key="1">
    <citation type="submission" date="2021-04" db="EMBL/GenBank/DDBJ databases">
        <title>Genomic sequence of Actinosynnema pretiosum subsp. pretiosum ATCC 31280 (C-14919).</title>
        <authorList>
            <person name="Bai L."/>
            <person name="Wang X."/>
            <person name="Xiao Y."/>
        </authorList>
    </citation>
    <scope>NUCLEOTIDE SEQUENCE</scope>
    <source>
        <strain evidence="1">ATCC 31280</strain>
    </source>
</reference>
<protein>
    <submittedName>
        <fullName evidence="1">Uncharacterized protein</fullName>
    </submittedName>
</protein>
<gene>
    <name evidence="1" type="ORF">KCV87_08380</name>
</gene>
<dbReference type="Proteomes" id="UP000677152">
    <property type="component" value="Chromosome"/>
</dbReference>